<protein>
    <submittedName>
        <fullName evidence="2">Uncharacterized protein</fullName>
    </submittedName>
</protein>
<accession>A0A0C3DER9</accession>
<evidence type="ECO:0000256" key="1">
    <source>
        <dbReference type="SAM" id="MobiDB-lite"/>
    </source>
</evidence>
<evidence type="ECO:0000313" key="2">
    <source>
        <dbReference type="EMBL" id="KIN00468.1"/>
    </source>
</evidence>
<dbReference type="AlphaFoldDB" id="A0A0C3DER9"/>
<gene>
    <name evidence="2" type="ORF">OIDMADRAFT_145929</name>
</gene>
<dbReference type="Proteomes" id="UP000054321">
    <property type="component" value="Unassembled WGS sequence"/>
</dbReference>
<feature type="region of interest" description="Disordered" evidence="1">
    <location>
        <begin position="159"/>
        <end position="183"/>
    </location>
</feature>
<dbReference type="HOGENOM" id="CLU_1475586_0_0_1"/>
<name>A0A0C3DER9_OIDMZ</name>
<feature type="compositionally biased region" description="Basic and acidic residues" evidence="1">
    <location>
        <begin position="170"/>
        <end position="183"/>
    </location>
</feature>
<organism evidence="2 3">
    <name type="scientific">Oidiodendron maius (strain Zn)</name>
    <dbReference type="NCBI Taxonomy" id="913774"/>
    <lineage>
        <taxon>Eukaryota</taxon>
        <taxon>Fungi</taxon>
        <taxon>Dikarya</taxon>
        <taxon>Ascomycota</taxon>
        <taxon>Pezizomycotina</taxon>
        <taxon>Leotiomycetes</taxon>
        <taxon>Leotiomycetes incertae sedis</taxon>
        <taxon>Myxotrichaceae</taxon>
        <taxon>Oidiodendron</taxon>
    </lineage>
</organism>
<sequence length="183" mass="19214">MARRVNVSPRGPTPRIVPPTPNLVEVTFGACPADPSKLERGKGRFGGAGLDSGEDSGTVTSFEAPSCSGLRGETTELISHKCILDTCTKYRRRVLVEAASLRRPREQLHGHAPRLASSPYISGVGVIAESIVLQQSNSQAKVAGQSEGTLGKQRVALAQDAVRSGPGDCHNGETRKSDGADLG</sequence>
<proteinExistence type="predicted"/>
<reference evidence="3" key="2">
    <citation type="submission" date="2015-01" db="EMBL/GenBank/DDBJ databases">
        <title>Evolutionary Origins and Diversification of the Mycorrhizal Mutualists.</title>
        <authorList>
            <consortium name="DOE Joint Genome Institute"/>
            <consortium name="Mycorrhizal Genomics Consortium"/>
            <person name="Kohler A."/>
            <person name="Kuo A."/>
            <person name="Nagy L.G."/>
            <person name="Floudas D."/>
            <person name="Copeland A."/>
            <person name="Barry K.W."/>
            <person name="Cichocki N."/>
            <person name="Veneault-Fourrey C."/>
            <person name="LaButti K."/>
            <person name="Lindquist E.A."/>
            <person name="Lipzen A."/>
            <person name="Lundell T."/>
            <person name="Morin E."/>
            <person name="Murat C."/>
            <person name="Riley R."/>
            <person name="Ohm R."/>
            <person name="Sun H."/>
            <person name="Tunlid A."/>
            <person name="Henrissat B."/>
            <person name="Grigoriev I.V."/>
            <person name="Hibbett D.S."/>
            <person name="Martin F."/>
        </authorList>
    </citation>
    <scope>NUCLEOTIDE SEQUENCE [LARGE SCALE GENOMIC DNA]</scope>
    <source>
        <strain evidence="3">Zn</strain>
    </source>
</reference>
<evidence type="ECO:0000313" key="3">
    <source>
        <dbReference type="Proteomes" id="UP000054321"/>
    </source>
</evidence>
<keyword evidence="3" id="KW-1185">Reference proteome</keyword>
<dbReference type="EMBL" id="KN832877">
    <property type="protein sequence ID" value="KIN00468.1"/>
    <property type="molecule type" value="Genomic_DNA"/>
</dbReference>
<dbReference type="InParanoid" id="A0A0C3DER9"/>
<reference evidence="2 3" key="1">
    <citation type="submission" date="2014-04" db="EMBL/GenBank/DDBJ databases">
        <authorList>
            <consortium name="DOE Joint Genome Institute"/>
            <person name="Kuo A."/>
            <person name="Martino E."/>
            <person name="Perotto S."/>
            <person name="Kohler A."/>
            <person name="Nagy L.G."/>
            <person name="Floudas D."/>
            <person name="Copeland A."/>
            <person name="Barry K.W."/>
            <person name="Cichocki N."/>
            <person name="Veneault-Fourrey C."/>
            <person name="LaButti K."/>
            <person name="Lindquist E.A."/>
            <person name="Lipzen A."/>
            <person name="Lundell T."/>
            <person name="Morin E."/>
            <person name="Murat C."/>
            <person name="Sun H."/>
            <person name="Tunlid A."/>
            <person name="Henrissat B."/>
            <person name="Grigoriev I.V."/>
            <person name="Hibbett D.S."/>
            <person name="Martin F."/>
            <person name="Nordberg H.P."/>
            <person name="Cantor M.N."/>
            <person name="Hua S.X."/>
        </authorList>
    </citation>
    <scope>NUCLEOTIDE SEQUENCE [LARGE SCALE GENOMIC DNA]</scope>
    <source>
        <strain evidence="2 3">Zn</strain>
    </source>
</reference>